<dbReference type="SUPFAM" id="SSF81631">
    <property type="entry name" value="PAP/OAS1 substrate-binding domain"/>
    <property type="match status" value="1"/>
</dbReference>
<dbReference type="PATRIC" id="fig|1432052.4.peg.286"/>
<comment type="caution">
    <text evidence="1">The sequence shown here is derived from an EMBL/GenBank/DDBJ whole genome shotgun (WGS) entry which is preliminary data.</text>
</comment>
<organism evidence="1 2">
    <name type="scientific">Eisenbergiella tayi</name>
    <dbReference type="NCBI Taxonomy" id="1432052"/>
    <lineage>
        <taxon>Bacteria</taxon>
        <taxon>Bacillati</taxon>
        <taxon>Bacillota</taxon>
        <taxon>Clostridia</taxon>
        <taxon>Lachnospirales</taxon>
        <taxon>Lachnospiraceae</taxon>
        <taxon>Eisenbergiella</taxon>
    </lineage>
</organism>
<dbReference type="GO" id="GO:0016779">
    <property type="term" value="F:nucleotidyltransferase activity"/>
    <property type="evidence" value="ECO:0007669"/>
    <property type="project" value="UniProtKB-KW"/>
</dbReference>
<dbReference type="Gene3D" id="3.30.460.10">
    <property type="entry name" value="Beta Polymerase, domain 2"/>
    <property type="match status" value="1"/>
</dbReference>
<dbReference type="PIRSF" id="PIRSF000812">
    <property type="entry name" value="AAD"/>
    <property type="match status" value="1"/>
</dbReference>
<proteinExistence type="predicted"/>
<dbReference type="RefSeq" id="WP_069150972.1">
    <property type="nucleotide sequence ID" value="NZ_MCGH01000001.1"/>
</dbReference>
<name>A0A1E3AJ33_9FIRM</name>
<dbReference type="Gene3D" id="1.20.120.330">
    <property type="entry name" value="Nucleotidyltransferases domain 2"/>
    <property type="match status" value="1"/>
</dbReference>
<dbReference type="AlphaFoldDB" id="A0A1E3AJ33"/>
<keyword evidence="1" id="KW-0808">Transferase</keyword>
<dbReference type="InterPro" id="IPR043519">
    <property type="entry name" value="NT_sf"/>
</dbReference>
<dbReference type="InterPro" id="IPR007530">
    <property type="entry name" value="Aminoglycoside_adenylylTfrase"/>
</dbReference>
<dbReference type="EC" id="2.7.7.-" evidence="1"/>
<sequence length="281" mass="33590">MRTPEEFMKTILDFARKNENIRMVGMEGSRVNSNIPEDSFQDYDITYFVSDREAFIRDDRWLSAFGRIIMMQKPEDMELFPAEEEGYSYLILFDDYTKMDLTLLELDQLEGYLKEDGLRTVLLDKDSRLERKIIPTDQEYHIKKPSARSFDDCCNEFWNLALYVAKGLGRKEILYAIDHLHLMRMELLRMLSWKAGLDYGFTFSVGKNYKFLDKYLPETLWKELLHTYREDSYEHVWEAMFLCHELFRNTAYECAGAWGYEYPPYDKNVSGFVRHCYEKFG</sequence>
<keyword evidence="1" id="KW-0548">Nucleotidyltransferase</keyword>
<reference evidence="1 2" key="1">
    <citation type="submission" date="2016-07" db="EMBL/GenBank/DDBJ databases">
        <title>Characterization of isolates of Eisenbergiella tayi derived from blood cultures, using whole genome sequencing.</title>
        <authorList>
            <person name="Burdz T."/>
            <person name="Wiebe D."/>
            <person name="Huynh C."/>
            <person name="Bernard K."/>
        </authorList>
    </citation>
    <scope>NUCLEOTIDE SEQUENCE [LARGE SCALE GENOMIC DNA]</scope>
    <source>
        <strain evidence="1 2">NML 110608</strain>
    </source>
</reference>
<dbReference type="EMBL" id="MCGH01000001">
    <property type="protein sequence ID" value="ODM08629.1"/>
    <property type="molecule type" value="Genomic_DNA"/>
</dbReference>
<protein>
    <submittedName>
        <fullName evidence="1">Aminoglycoside 6-adenylyltransferase</fullName>
        <ecNumber evidence="1">2.7.7.-</ecNumber>
    </submittedName>
</protein>
<evidence type="ECO:0000313" key="2">
    <source>
        <dbReference type="Proteomes" id="UP000094067"/>
    </source>
</evidence>
<dbReference type="Pfam" id="PF04439">
    <property type="entry name" value="Adenyl_transf"/>
    <property type="match status" value="1"/>
</dbReference>
<evidence type="ECO:0000313" key="1">
    <source>
        <dbReference type="EMBL" id="ODM08629.1"/>
    </source>
</evidence>
<dbReference type="NCBIfam" id="NF033084">
    <property type="entry name" value="ANT_6"/>
    <property type="match status" value="1"/>
</dbReference>
<gene>
    <name evidence="1" type="primary">aadK_1</name>
    <name evidence="1" type="ORF">BEI61_00258</name>
</gene>
<dbReference type="Proteomes" id="UP000094067">
    <property type="component" value="Unassembled WGS sequence"/>
</dbReference>
<dbReference type="SUPFAM" id="SSF81301">
    <property type="entry name" value="Nucleotidyltransferase"/>
    <property type="match status" value="1"/>
</dbReference>
<accession>A0A1E3AJ33</accession>